<dbReference type="CDD" id="cd00429">
    <property type="entry name" value="RPE"/>
    <property type="match status" value="1"/>
</dbReference>
<evidence type="ECO:0000256" key="4">
    <source>
        <dbReference type="ARBA" id="ARBA00001947"/>
    </source>
</evidence>
<dbReference type="EMBL" id="CP007524">
    <property type="protein sequence ID" value="AHW75855.1"/>
    <property type="molecule type" value="Genomic_DNA"/>
</dbReference>
<feature type="binding site" evidence="11 15">
    <location>
        <position position="80"/>
    </location>
    <ligand>
        <name>substrate</name>
    </ligand>
</feature>
<evidence type="ECO:0000256" key="10">
    <source>
        <dbReference type="ARBA" id="ARBA00023235"/>
    </source>
</evidence>
<evidence type="ECO:0000256" key="14">
    <source>
        <dbReference type="PIRSR" id="PIRSR001461-2"/>
    </source>
</evidence>
<evidence type="ECO:0000256" key="6">
    <source>
        <dbReference type="ARBA" id="ARBA00009541"/>
    </source>
</evidence>
<dbReference type="GO" id="GO:0006098">
    <property type="term" value="P:pentose-phosphate shunt"/>
    <property type="evidence" value="ECO:0007669"/>
    <property type="project" value="UniProtKB-UniRule"/>
</dbReference>
<evidence type="ECO:0000256" key="8">
    <source>
        <dbReference type="ARBA" id="ARBA00022567"/>
    </source>
</evidence>
<evidence type="ECO:0000313" key="16">
    <source>
        <dbReference type="EMBL" id="AHW75855.1"/>
    </source>
</evidence>
<dbReference type="EC" id="5.1.3.1" evidence="7 11"/>
<dbReference type="GO" id="GO:0046872">
    <property type="term" value="F:metal ion binding"/>
    <property type="evidence" value="ECO:0007669"/>
    <property type="project" value="UniProtKB-UniRule"/>
</dbReference>
<keyword evidence="14" id="KW-0862">Zinc</keyword>
<feature type="binding site" evidence="11 14">
    <location>
        <position position="47"/>
    </location>
    <ligand>
        <name>a divalent metal cation</name>
        <dbReference type="ChEBI" id="CHEBI:60240"/>
    </ligand>
</feature>
<dbReference type="GO" id="GO:0005737">
    <property type="term" value="C:cytoplasm"/>
    <property type="evidence" value="ECO:0007669"/>
    <property type="project" value="UniProtKB-ARBA"/>
</dbReference>
<dbReference type="InterPro" id="IPR000056">
    <property type="entry name" value="Ribul_P_3_epim-like"/>
</dbReference>
<feature type="binding site" evidence="11 14">
    <location>
        <position position="193"/>
    </location>
    <ligand>
        <name>a divalent metal cation</name>
        <dbReference type="ChEBI" id="CHEBI:60240"/>
    </ligand>
</feature>
<protein>
    <recommendedName>
        <fullName evidence="7 11">Ribulose-phosphate 3-epimerase</fullName>
        <ecNumber evidence="7 11">5.1.3.1</ecNumber>
    </recommendedName>
</protein>
<dbReference type="InterPro" id="IPR013785">
    <property type="entry name" value="Aldolase_TIM"/>
</dbReference>
<reference evidence="16 17" key="1">
    <citation type="journal article" date="2014" name="Genome Announc.">
        <title>Complete Genome Sequence of Neisseria meningitidis Serogroup A Strain NMA510612, Isolated from a Patient with Bacterial Meningitis in China.</title>
        <authorList>
            <person name="Zhang Y."/>
            <person name="Yang J."/>
            <person name="Xu L."/>
            <person name="Zhu Y."/>
            <person name="Liu B."/>
            <person name="Shao Z."/>
            <person name="Zhang X."/>
            <person name="Jin Q."/>
        </authorList>
    </citation>
    <scope>NUCLEOTIDE SEQUENCE [LARGE SCALE GENOMIC DNA]</scope>
    <source>
        <strain evidence="17">NMA510612</strain>
    </source>
</reference>
<comment type="similarity">
    <text evidence="6 11 12">Belongs to the ribulose-phosphate 3-epimerase family.</text>
</comment>
<dbReference type="Gene3D" id="3.20.20.70">
    <property type="entry name" value="Aldolase class I"/>
    <property type="match status" value="1"/>
</dbReference>
<comment type="cofactor">
    <cofactor evidence="4">
        <name>Zn(2+)</name>
        <dbReference type="ChEBI" id="CHEBI:29105"/>
    </cofactor>
</comment>
<keyword evidence="8" id="KW-0113">Calvin cycle</keyword>
<evidence type="ECO:0000256" key="1">
    <source>
        <dbReference type="ARBA" id="ARBA00001782"/>
    </source>
</evidence>
<keyword evidence="14" id="KW-0170">Cobalt</keyword>
<feature type="active site" description="Proton donor" evidence="11 13">
    <location>
        <position position="193"/>
    </location>
</feature>
<feature type="binding site" evidence="11 15">
    <location>
        <begin position="215"/>
        <end position="216"/>
    </location>
    <ligand>
        <name>substrate</name>
    </ligand>
</feature>
<evidence type="ECO:0000256" key="3">
    <source>
        <dbReference type="ARBA" id="ARBA00001941"/>
    </source>
</evidence>
<evidence type="ECO:0000256" key="7">
    <source>
        <dbReference type="ARBA" id="ARBA00013188"/>
    </source>
</evidence>
<evidence type="ECO:0000256" key="5">
    <source>
        <dbReference type="ARBA" id="ARBA00001954"/>
    </source>
</evidence>
<reference evidence="17" key="2">
    <citation type="submission" date="2014-02" db="EMBL/GenBank/DDBJ databases">
        <title>Complete Genome Sequence of Neisseria meningitides, serogroup A strain 510612.</title>
        <authorList>
            <person name="Zhang X."/>
            <person name="Zhang Y."/>
            <person name="Yang J."/>
            <person name="Zhu Y."/>
            <person name="Jin Q."/>
        </authorList>
    </citation>
    <scope>NUCLEOTIDE SEQUENCE</scope>
    <source>
        <strain evidence="17">NMA510612</strain>
    </source>
</reference>
<dbReference type="KEGG" id="nmx:NMA510612_1568"/>
<sequence length="255" mass="27976">MLIHYKRILKEKNMTTYRIAPSILSADFARLGEEVESVIAAGADLIHFDVMDNHYVPNLTFGPMVCAALKPYASVPIDVHLMVEPVDDLIQSFAKAGASIITFHPEASRHIDRSLSLIRDMGCQAGLVLNPATPVYLLENVLDRLDMVLLMSVNPGFGGQSFIPYTLEKIRQVRAMLDRYEEKSGRRIAIEVDGGIKTDNIAAAAQAGADTFVAGSAIFGKPDYKAVIDAMRAELEKSGRLNLAPMIEIEMPSEN</sequence>
<dbReference type="GO" id="GO:0019253">
    <property type="term" value="P:reductive pentose-phosphate cycle"/>
    <property type="evidence" value="ECO:0007669"/>
    <property type="project" value="UniProtKB-KW"/>
</dbReference>
<comment type="catalytic activity">
    <reaction evidence="1 11 12">
        <text>D-ribulose 5-phosphate = D-xylulose 5-phosphate</text>
        <dbReference type="Rhea" id="RHEA:13677"/>
        <dbReference type="ChEBI" id="CHEBI:57737"/>
        <dbReference type="ChEBI" id="CHEBI:58121"/>
        <dbReference type="EC" id="5.1.3.1"/>
    </reaction>
</comment>
<dbReference type="PROSITE" id="PS01085">
    <property type="entry name" value="RIBUL_P_3_EPIMER_1"/>
    <property type="match status" value="1"/>
</dbReference>
<gene>
    <name evidence="11 16" type="primary">rpe</name>
    <name evidence="16" type="ORF">NMA510612_1568</name>
</gene>
<proteinExistence type="inferred from homology"/>
<organism evidence="16 17">
    <name type="scientific">Neisseria meningitidis</name>
    <dbReference type="NCBI Taxonomy" id="487"/>
    <lineage>
        <taxon>Bacteria</taxon>
        <taxon>Pseudomonadati</taxon>
        <taxon>Pseudomonadota</taxon>
        <taxon>Betaproteobacteria</taxon>
        <taxon>Neisseriales</taxon>
        <taxon>Neisseriaceae</taxon>
        <taxon>Neisseria</taxon>
    </lineage>
</organism>
<evidence type="ECO:0000256" key="2">
    <source>
        <dbReference type="ARBA" id="ARBA00001936"/>
    </source>
</evidence>
<dbReference type="GO" id="GO:0019323">
    <property type="term" value="P:pentose catabolic process"/>
    <property type="evidence" value="ECO:0007669"/>
    <property type="project" value="UniProtKB-UniRule"/>
</dbReference>
<comment type="pathway">
    <text evidence="11">Carbohydrate degradation.</text>
</comment>
<dbReference type="InterPro" id="IPR026019">
    <property type="entry name" value="Ribul_P_3_epim"/>
</dbReference>
<feature type="binding site" evidence="11">
    <location>
        <begin position="193"/>
        <end position="195"/>
    </location>
    <ligand>
        <name>substrate</name>
    </ligand>
</feature>
<keyword evidence="10 11" id="KW-0413">Isomerase</keyword>
<comment type="cofactor">
    <cofactor evidence="11 14">
        <name>a divalent metal cation</name>
        <dbReference type="ChEBI" id="CHEBI:60240"/>
    </cofactor>
    <text evidence="11 14">Binds 1 divalent metal cation per subunit.</text>
</comment>
<dbReference type="NCBIfam" id="NF004076">
    <property type="entry name" value="PRK05581.1-4"/>
    <property type="match status" value="1"/>
</dbReference>
<dbReference type="Pfam" id="PF00834">
    <property type="entry name" value="Ribul_P_3_epim"/>
    <property type="match status" value="1"/>
</dbReference>
<keyword evidence="11 12" id="KW-0119">Carbohydrate metabolism</keyword>
<feature type="active site" description="Proton acceptor" evidence="11 13">
    <location>
        <position position="49"/>
    </location>
</feature>
<feature type="binding site" evidence="15">
    <location>
        <position position="195"/>
    </location>
    <ligand>
        <name>substrate</name>
    </ligand>
</feature>
<comment type="cofactor">
    <cofactor evidence="5">
        <name>Fe(2+)</name>
        <dbReference type="ChEBI" id="CHEBI:29033"/>
    </cofactor>
</comment>
<feature type="binding site" evidence="11 14">
    <location>
        <position position="49"/>
    </location>
    <ligand>
        <name>a divalent metal cation</name>
        <dbReference type="ChEBI" id="CHEBI:60240"/>
    </ligand>
</feature>
<dbReference type="PATRIC" id="fig|487.517.peg.1560"/>
<name>X5EJN7_NEIME</name>
<dbReference type="InterPro" id="IPR011060">
    <property type="entry name" value="RibuloseP-bd_barrel"/>
</dbReference>
<comment type="cofactor">
    <cofactor evidence="3">
        <name>Co(2+)</name>
        <dbReference type="ChEBI" id="CHEBI:48828"/>
    </cofactor>
</comment>
<dbReference type="PIRSF" id="PIRSF001461">
    <property type="entry name" value="RPE"/>
    <property type="match status" value="1"/>
</dbReference>
<evidence type="ECO:0000256" key="11">
    <source>
        <dbReference type="HAMAP-Rule" id="MF_02227"/>
    </source>
</evidence>
<keyword evidence="9 11" id="KW-0479">Metal-binding</keyword>
<dbReference type="HAMAP" id="MF_02227">
    <property type="entry name" value="RPE"/>
    <property type="match status" value="1"/>
</dbReference>
<dbReference type="FunFam" id="3.20.20.70:FF:000004">
    <property type="entry name" value="Ribulose-phosphate 3-epimerase"/>
    <property type="match status" value="1"/>
</dbReference>
<feature type="binding site" evidence="11 15">
    <location>
        <begin position="156"/>
        <end position="159"/>
    </location>
    <ligand>
        <name>substrate</name>
    </ligand>
</feature>
<feature type="binding site" evidence="11 15">
    <location>
        <position position="22"/>
    </location>
    <ligand>
        <name>substrate</name>
    </ligand>
</feature>
<feature type="binding site" evidence="11 14">
    <location>
        <position position="80"/>
    </location>
    <ligand>
        <name>a divalent metal cation</name>
        <dbReference type="ChEBI" id="CHEBI:60240"/>
    </ligand>
</feature>
<comment type="function">
    <text evidence="11">Catalyzes the reversible epimerization of D-ribulose 5-phosphate to D-xylulose 5-phosphate.</text>
</comment>
<dbReference type="AlphaFoldDB" id="X5EJN7"/>
<keyword evidence="14" id="KW-0464">Manganese</keyword>
<evidence type="ECO:0000256" key="15">
    <source>
        <dbReference type="PIRSR" id="PIRSR001461-3"/>
    </source>
</evidence>
<evidence type="ECO:0000256" key="13">
    <source>
        <dbReference type="PIRSR" id="PIRSR001461-1"/>
    </source>
</evidence>
<accession>X5EJN7</accession>
<dbReference type="NCBIfam" id="TIGR01163">
    <property type="entry name" value="rpe"/>
    <property type="match status" value="1"/>
</dbReference>
<evidence type="ECO:0000313" key="17">
    <source>
        <dbReference type="Proteomes" id="UP000023582"/>
    </source>
</evidence>
<dbReference type="GO" id="GO:0004750">
    <property type="term" value="F:D-ribulose-phosphate 3-epimerase activity"/>
    <property type="evidence" value="ECO:0007669"/>
    <property type="project" value="UniProtKB-UniRule"/>
</dbReference>
<dbReference type="SUPFAM" id="SSF51366">
    <property type="entry name" value="Ribulose-phoshate binding barrel"/>
    <property type="match status" value="1"/>
</dbReference>
<evidence type="ECO:0000256" key="12">
    <source>
        <dbReference type="PIRNR" id="PIRNR001461"/>
    </source>
</evidence>
<dbReference type="PROSITE" id="PS01086">
    <property type="entry name" value="RIBUL_P_3_EPIMER_2"/>
    <property type="match status" value="1"/>
</dbReference>
<dbReference type="Proteomes" id="UP000023582">
    <property type="component" value="Chromosome"/>
</dbReference>
<dbReference type="PANTHER" id="PTHR11749">
    <property type="entry name" value="RIBULOSE-5-PHOSPHATE-3-EPIMERASE"/>
    <property type="match status" value="1"/>
</dbReference>
<comment type="cofactor">
    <cofactor evidence="2">
        <name>Mn(2+)</name>
        <dbReference type="ChEBI" id="CHEBI:29035"/>
    </cofactor>
</comment>
<evidence type="ECO:0000256" key="9">
    <source>
        <dbReference type="ARBA" id="ARBA00022723"/>
    </source>
</evidence>